<dbReference type="CDD" id="cd00609">
    <property type="entry name" value="AAT_like"/>
    <property type="match status" value="1"/>
</dbReference>
<keyword evidence="2" id="KW-0663">Pyridoxal phosphate</keyword>
<evidence type="ECO:0000256" key="2">
    <source>
        <dbReference type="ARBA" id="ARBA00022898"/>
    </source>
</evidence>
<dbReference type="PANTHER" id="PTHR43510:SF1">
    <property type="entry name" value="AMINOTRANSFERASE FUNCTION, HYPOTHETICAL (EUROFUNG)"/>
    <property type="match status" value="1"/>
</dbReference>
<keyword evidence="4" id="KW-0032">Aminotransferase</keyword>
<gene>
    <name evidence="4" type="ORF">N7493_007960</name>
</gene>
<evidence type="ECO:0000256" key="1">
    <source>
        <dbReference type="ARBA" id="ARBA00007441"/>
    </source>
</evidence>
<dbReference type="InterPro" id="IPR015424">
    <property type="entry name" value="PyrdxlP-dep_Trfase"/>
</dbReference>
<proteinExistence type="inferred from homology"/>
<keyword evidence="5" id="KW-1185">Reference proteome</keyword>
<dbReference type="EMBL" id="JAQJAN010000012">
    <property type="protein sequence ID" value="KAJ5716049.1"/>
    <property type="molecule type" value="Genomic_DNA"/>
</dbReference>
<reference evidence="4" key="1">
    <citation type="journal article" date="2023" name="IMA Fungus">
        <title>Comparative genomic study of the Penicillium genus elucidates a diverse pangenome and 15 lateral gene transfer events.</title>
        <authorList>
            <person name="Petersen C."/>
            <person name="Sorensen T."/>
            <person name="Nielsen M.R."/>
            <person name="Sondergaard T.E."/>
            <person name="Sorensen J.L."/>
            <person name="Fitzpatrick D.A."/>
            <person name="Frisvad J.C."/>
            <person name="Nielsen K.L."/>
        </authorList>
    </citation>
    <scope>NUCLEOTIDE SEQUENCE</scope>
    <source>
        <strain evidence="4">IBT 17514</strain>
    </source>
</reference>
<accession>A0AAD6MT94</accession>
<keyword evidence="4" id="KW-0808">Transferase</keyword>
<dbReference type="InterPro" id="IPR015421">
    <property type="entry name" value="PyrdxlP-dep_Trfase_major"/>
</dbReference>
<comment type="caution">
    <text evidence="4">The sequence shown here is derived from an EMBL/GenBank/DDBJ whole genome shotgun (WGS) entry which is preliminary data.</text>
</comment>
<comment type="similarity">
    <text evidence="1">Belongs to the class-I pyridoxal-phosphate-dependent aminotransferase family.</text>
</comment>
<evidence type="ECO:0000259" key="3">
    <source>
        <dbReference type="Pfam" id="PF00155"/>
    </source>
</evidence>
<evidence type="ECO:0000313" key="5">
    <source>
        <dbReference type="Proteomes" id="UP001215712"/>
    </source>
</evidence>
<sequence>MVKVKPFVLDNWVRQFKPAARASLHDTCVDPLSLQQISQFQATKSSAVPVNISNPLLYGSALGSRGLQDKIFSLYTNEVDDPADQLSLSVTQGTISANFLVLDTLLGPGDHVICQYPTYQQLYDVPQRAGAEVSLWRTCAEKEWIPDTDELSSLVKENTKMIIINNPNNPTGALIPSDILENIVNFAAERNIIVFSDEVFRPLFHGISPEKPAPPSIISFVGKYQNLIATSSLSKAYSLPGIRVGWVISPNAELVNHVVEARDYTTISVSQVDQDIASYALEATVQAQILQRSLAICSHNLTTLERFIVDHSRWLQWVKPSGASSAFVQVLNPESGAPVDDKIFCEKMIRECGLLIVPGGETFGTEGKEDFKGYLRVGFVCSIEKFEEALKIWGKYLDQLDV</sequence>
<organism evidence="4 5">
    <name type="scientific">Penicillium malachiteum</name>
    <dbReference type="NCBI Taxonomy" id="1324776"/>
    <lineage>
        <taxon>Eukaryota</taxon>
        <taxon>Fungi</taxon>
        <taxon>Dikarya</taxon>
        <taxon>Ascomycota</taxon>
        <taxon>Pezizomycotina</taxon>
        <taxon>Eurotiomycetes</taxon>
        <taxon>Eurotiomycetidae</taxon>
        <taxon>Eurotiales</taxon>
        <taxon>Aspergillaceae</taxon>
        <taxon>Penicillium</taxon>
    </lineage>
</organism>
<dbReference type="Pfam" id="PF00155">
    <property type="entry name" value="Aminotran_1_2"/>
    <property type="match status" value="1"/>
</dbReference>
<dbReference type="AlphaFoldDB" id="A0AAD6MT94"/>
<feature type="domain" description="Aminotransferase class I/classII large" evidence="3">
    <location>
        <begin position="58"/>
        <end position="391"/>
    </location>
</feature>
<evidence type="ECO:0000313" key="4">
    <source>
        <dbReference type="EMBL" id="KAJ5716049.1"/>
    </source>
</evidence>
<dbReference type="PROSITE" id="PS00105">
    <property type="entry name" value="AA_TRANSFER_CLASS_1"/>
    <property type="match status" value="1"/>
</dbReference>
<dbReference type="PANTHER" id="PTHR43510">
    <property type="entry name" value="AMINOTRANSFERASE FUNCTION, HYPOTHETICAL (EUROFUNG)"/>
    <property type="match status" value="1"/>
</dbReference>
<dbReference type="InterPro" id="IPR004839">
    <property type="entry name" value="Aminotransferase_I/II_large"/>
</dbReference>
<dbReference type="Proteomes" id="UP001215712">
    <property type="component" value="Unassembled WGS sequence"/>
</dbReference>
<name>A0AAD6MT94_9EURO</name>
<dbReference type="Gene3D" id="3.90.1150.10">
    <property type="entry name" value="Aspartate Aminotransferase, domain 1"/>
    <property type="match status" value="1"/>
</dbReference>
<dbReference type="InterPro" id="IPR015422">
    <property type="entry name" value="PyrdxlP-dep_Trfase_small"/>
</dbReference>
<dbReference type="SUPFAM" id="SSF53383">
    <property type="entry name" value="PLP-dependent transferases"/>
    <property type="match status" value="1"/>
</dbReference>
<dbReference type="GO" id="GO:0030170">
    <property type="term" value="F:pyridoxal phosphate binding"/>
    <property type="evidence" value="ECO:0007669"/>
    <property type="project" value="InterPro"/>
</dbReference>
<dbReference type="Gene3D" id="3.40.640.10">
    <property type="entry name" value="Type I PLP-dependent aspartate aminotransferase-like (Major domain)"/>
    <property type="match status" value="1"/>
</dbReference>
<dbReference type="InterPro" id="IPR004838">
    <property type="entry name" value="NHTrfase_class1_PyrdxlP-BS"/>
</dbReference>
<dbReference type="GO" id="GO:0008483">
    <property type="term" value="F:transaminase activity"/>
    <property type="evidence" value="ECO:0007669"/>
    <property type="project" value="UniProtKB-KW"/>
</dbReference>
<reference evidence="4" key="2">
    <citation type="submission" date="2023-01" db="EMBL/GenBank/DDBJ databases">
        <authorList>
            <person name="Petersen C."/>
        </authorList>
    </citation>
    <scope>NUCLEOTIDE SEQUENCE</scope>
    <source>
        <strain evidence="4">IBT 17514</strain>
    </source>
</reference>
<protein>
    <submittedName>
        <fullName evidence="4">Aspartate aminotransferase</fullName>
    </submittedName>
</protein>